<gene>
    <name evidence="10" type="ORF">AC812_08040</name>
</gene>
<dbReference type="PATRIC" id="fig|360411.5.peg.3177"/>
<evidence type="ECO:0000256" key="3">
    <source>
        <dbReference type="ARBA" id="ARBA00022475"/>
    </source>
</evidence>
<evidence type="ECO:0000256" key="1">
    <source>
        <dbReference type="ARBA" id="ARBA00004429"/>
    </source>
</evidence>
<feature type="transmembrane region" description="Helical" evidence="8">
    <location>
        <begin position="189"/>
        <end position="213"/>
    </location>
</feature>
<name>A0A0P6X8T0_9CHLR</name>
<feature type="transmembrane region" description="Helical" evidence="8">
    <location>
        <begin position="52"/>
        <end position="80"/>
    </location>
</feature>
<dbReference type="Proteomes" id="UP000050514">
    <property type="component" value="Unassembled WGS sequence"/>
</dbReference>
<keyword evidence="2 8" id="KW-0813">Transport</keyword>
<feature type="transmembrane region" description="Helical" evidence="8">
    <location>
        <begin position="119"/>
        <end position="141"/>
    </location>
</feature>
<comment type="similarity">
    <text evidence="8">Belongs to the binding-protein-dependent transport system permease family.</text>
</comment>
<dbReference type="Pfam" id="PF00528">
    <property type="entry name" value="BPD_transp_1"/>
    <property type="match status" value="1"/>
</dbReference>
<feature type="transmembrane region" description="Helical" evidence="8">
    <location>
        <begin position="92"/>
        <end position="113"/>
    </location>
</feature>
<dbReference type="OrthoDB" id="9782004at2"/>
<dbReference type="InterPro" id="IPR035906">
    <property type="entry name" value="MetI-like_sf"/>
</dbReference>
<comment type="subcellular location">
    <subcellularLocation>
        <location evidence="1">Cell inner membrane</location>
        <topology evidence="1">Multi-pass membrane protein</topology>
    </subcellularLocation>
    <subcellularLocation>
        <location evidence="8">Cell membrane</location>
        <topology evidence="8">Multi-pass membrane protein</topology>
    </subcellularLocation>
</comment>
<evidence type="ECO:0000313" key="10">
    <source>
        <dbReference type="EMBL" id="KPL75911.1"/>
    </source>
</evidence>
<dbReference type="EMBL" id="LGHJ01000013">
    <property type="protein sequence ID" value="KPL75911.1"/>
    <property type="molecule type" value="Genomic_DNA"/>
</dbReference>
<dbReference type="AlphaFoldDB" id="A0A0P6X8T0"/>
<evidence type="ECO:0000256" key="6">
    <source>
        <dbReference type="ARBA" id="ARBA00022989"/>
    </source>
</evidence>
<dbReference type="RefSeq" id="WP_061918298.1">
    <property type="nucleotide sequence ID" value="NZ_DF967971.1"/>
</dbReference>
<keyword evidence="6 8" id="KW-1133">Transmembrane helix</keyword>
<dbReference type="GO" id="GO:0055085">
    <property type="term" value="P:transmembrane transport"/>
    <property type="evidence" value="ECO:0007669"/>
    <property type="project" value="InterPro"/>
</dbReference>
<protein>
    <submittedName>
        <fullName evidence="10">Spermidine/putrescine ABC transporter permease</fullName>
    </submittedName>
</protein>
<feature type="transmembrane region" description="Helical" evidence="8">
    <location>
        <begin position="7"/>
        <end position="32"/>
    </location>
</feature>
<dbReference type="PANTHER" id="PTHR43357">
    <property type="entry name" value="INNER MEMBRANE ABC TRANSPORTER PERMEASE PROTEIN YDCV"/>
    <property type="match status" value="1"/>
</dbReference>
<evidence type="ECO:0000256" key="8">
    <source>
        <dbReference type="RuleBase" id="RU363032"/>
    </source>
</evidence>
<reference evidence="10 11" key="1">
    <citation type="submission" date="2015-07" db="EMBL/GenBank/DDBJ databases">
        <title>Draft genome of Bellilinea caldifistulae DSM 17877.</title>
        <authorList>
            <person name="Hemp J."/>
            <person name="Ward L.M."/>
            <person name="Pace L.A."/>
            <person name="Fischer W.W."/>
        </authorList>
    </citation>
    <scope>NUCLEOTIDE SEQUENCE [LARGE SCALE GENOMIC DNA]</scope>
    <source>
        <strain evidence="10 11">GOMI-1</strain>
    </source>
</reference>
<sequence>MSKRNTLWSWFWMILGGLYFFLPLLATFEFSLKARKGVYSFLAYERVFADPLFLRTFIFSLEMAVFTALAGILLIFPTVYWIRLKLPQLRGLIEFVSMLPFVVPAIVLVFGLIRVFSGAPFFLTNTFTGTNVLLVAAYVVLTMPYLYRSIDTGLQAIDVRTLTEAAQSLGAGWGTILFRVILPNVRVSILSGSFLAVATVMGEFTIASFLVGIRAFGPYMSLVGQNKTYESSSLAIISFALTWAFIGLIQLLNRGRVQTQIAGAH</sequence>
<dbReference type="Gene3D" id="1.10.3720.10">
    <property type="entry name" value="MetI-like"/>
    <property type="match status" value="1"/>
</dbReference>
<dbReference type="PROSITE" id="PS50928">
    <property type="entry name" value="ABC_TM1"/>
    <property type="match status" value="1"/>
</dbReference>
<dbReference type="InterPro" id="IPR000515">
    <property type="entry name" value="MetI-like"/>
</dbReference>
<evidence type="ECO:0000256" key="2">
    <source>
        <dbReference type="ARBA" id="ARBA00022448"/>
    </source>
</evidence>
<dbReference type="STRING" id="360411.AC812_08040"/>
<accession>A0A0P6X8T0</accession>
<evidence type="ECO:0000256" key="5">
    <source>
        <dbReference type="ARBA" id="ARBA00022692"/>
    </source>
</evidence>
<keyword evidence="11" id="KW-1185">Reference proteome</keyword>
<organism evidence="10 11">
    <name type="scientific">Bellilinea caldifistulae</name>
    <dbReference type="NCBI Taxonomy" id="360411"/>
    <lineage>
        <taxon>Bacteria</taxon>
        <taxon>Bacillati</taxon>
        <taxon>Chloroflexota</taxon>
        <taxon>Anaerolineae</taxon>
        <taxon>Anaerolineales</taxon>
        <taxon>Anaerolineaceae</taxon>
        <taxon>Bellilinea</taxon>
    </lineage>
</organism>
<feature type="transmembrane region" description="Helical" evidence="8">
    <location>
        <begin position="233"/>
        <end position="252"/>
    </location>
</feature>
<dbReference type="CDD" id="cd06261">
    <property type="entry name" value="TM_PBP2"/>
    <property type="match status" value="1"/>
</dbReference>
<keyword evidence="3" id="KW-1003">Cell membrane</keyword>
<feature type="domain" description="ABC transmembrane type-1" evidence="9">
    <location>
        <begin position="53"/>
        <end position="247"/>
    </location>
</feature>
<evidence type="ECO:0000256" key="4">
    <source>
        <dbReference type="ARBA" id="ARBA00022519"/>
    </source>
</evidence>
<proteinExistence type="inferred from homology"/>
<keyword evidence="4" id="KW-0997">Cell inner membrane</keyword>
<comment type="caution">
    <text evidence="10">The sequence shown here is derived from an EMBL/GenBank/DDBJ whole genome shotgun (WGS) entry which is preliminary data.</text>
</comment>
<evidence type="ECO:0000313" key="11">
    <source>
        <dbReference type="Proteomes" id="UP000050514"/>
    </source>
</evidence>
<dbReference type="SUPFAM" id="SSF161098">
    <property type="entry name" value="MetI-like"/>
    <property type="match status" value="1"/>
</dbReference>
<evidence type="ECO:0000256" key="7">
    <source>
        <dbReference type="ARBA" id="ARBA00023136"/>
    </source>
</evidence>
<evidence type="ECO:0000259" key="9">
    <source>
        <dbReference type="PROSITE" id="PS50928"/>
    </source>
</evidence>
<dbReference type="GO" id="GO:0005886">
    <property type="term" value="C:plasma membrane"/>
    <property type="evidence" value="ECO:0007669"/>
    <property type="project" value="UniProtKB-SubCell"/>
</dbReference>
<keyword evidence="5 8" id="KW-0812">Transmembrane</keyword>
<dbReference type="PANTHER" id="PTHR43357:SF4">
    <property type="entry name" value="INNER MEMBRANE ABC TRANSPORTER PERMEASE PROTEIN YDCV"/>
    <property type="match status" value="1"/>
</dbReference>
<keyword evidence="7 8" id="KW-0472">Membrane</keyword>